<gene>
    <name evidence="2" type="ORF">D7Y13_00940</name>
</gene>
<sequence length="291" mass="31659">MLDSGGGLGGLVFQEPCEHHASLLAFHETTKRDDVRLMCGERRVSIPVAATVEQVQLRLHETEQGLPRDKVGPERVGTSSHHPILATKHGVGCRHKCVQVEEQRVAPPVAARCQGLYRLVEHGAGDLLPVRHPGERHAEGSEGVSHPPGRTSRRRPGKGCPEVIRRASGMIVVVVGQVARPRCGSPVCVGLSFRHLPEVAGQVMHLDAEGRIARNGRGPRAGAKRDGYLRVLCPERFDPVEQVLHGFLHEPFGCATKPSEGQVVIQHPDGHRPSAIAWVRQPENARAQVLV</sequence>
<evidence type="ECO:0000313" key="2">
    <source>
        <dbReference type="EMBL" id="RKI17309.1"/>
    </source>
</evidence>
<accession>A0ABX9QRZ1</accession>
<name>A0ABX9QRZ1_9BACT</name>
<reference evidence="2 3" key="1">
    <citation type="submission" date="2018-09" db="EMBL/GenBank/DDBJ databases">
        <authorList>
            <person name="Livingstone P.G."/>
            <person name="Whitworth D.E."/>
        </authorList>
    </citation>
    <scope>NUCLEOTIDE SEQUENCE [LARGE SCALE GENOMIC DNA]</scope>
    <source>
        <strain evidence="2 3">CA031B</strain>
    </source>
</reference>
<proteinExistence type="predicted"/>
<comment type="caution">
    <text evidence="2">The sequence shown here is derived from an EMBL/GenBank/DDBJ whole genome shotgun (WGS) entry which is preliminary data.</text>
</comment>
<protein>
    <submittedName>
        <fullName evidence="2">Uncharacterized protein</fullName>
    </submittedName>
</protein>
<dbReference type="Proteomes" id="UP000278907">
    <property type="component" value="Unassembled WGS sequence"/>
</dbReference>
<organism evidence="2 3">
    <name type="scientific">Corallococcus praedator</name>
    <dbReference type="NCBI Taxonomy" id="2316724"/>
    <lineage>
        <taxon>Bacteria</taxon>
        <taxon>Pseudomonadati</taxon>
        <taxon>Myxococcota</taxon>
        <taxon>Myxococcia</taxon>
        <taxon>Myxococcales</taxon>
        <taxon>Cystobacterineae</taxon>
        <taxon>Myxococcaceae</taxon>
        <taxon>Corallococcus</taxon>
    </lineage>
</organism>
<evidence type="ECO:0000313" key="3">
    <source>
        <dbReference type="Proteomes" id="UP000278907"/>
    </source>
</evidence>
<evidence type="ECO:0000256" key="1">
    <source>
        <dbReference type="SAM" id="MobiDB-lite"/>
    </source>
</evidence>
<dbReference type="EMBL" id="RAWI01000003">
    <property type="protein sequence ID" value="RKI17309.1"/>
    <property type="molecule type" value="Genomic_DNA"/>
</dbReference>
<feature type="region of interest" description="Disordered" evidence="1">
    <location>
        <begin position="132"/>
        <end position="159"/>
    </location>
</feature>
<keyword evidence="3" id="KW-1185">Reference proteome</keyword>